<protein>
    <submittedName>
        <fullName evidence="2">Uncharacterized protein</fullName>
    </submittedName>
</protein>
<feature type="region of interest" description="Disordered" evidence="1">
    <location>
        <begin position="136"/>
        <end position="205"/>
    </location>
</feature>
<feature type="compositionally biased region" description="Polar residues" evidence="1">
    <location>
        <begin position="841"/>
        <end position="863"/>
    </location>
</feature>
<feature type="region of interest" description="Disordered" evidence="1">
    <location>
        <begin position="992"/>
        <end position="1019"/>
    </location>
</feature>
<accession>A8NTU1</accession>
<dbReference type="AlphaFoldDB" id="A8NTU1"/>
<feature type="compositionally biased region" description="Polar residues" evidence="1">
    <location>
        <begin position="472"/>
        <end position="482"/>
    </location>
</feature>
<keyword evidence="3" id="KW-1185">Reference proteome</keyword>
<gene>
    <name evidence="2" type="ORF">CC1G_06387</name>
</gene>
<feature type="compositionally biased region" description="Low complexity" evidence="1">
    <location>
        <begin position="92"/>
        <end position="103"/>
    </location>
</feature>
<dbReference type="KEGG" id="cci:CC1G_06387"/>
<feature type="compositionally biased region" description="Pro residues" evidence="1">
    <location>
        <begin position="285"/>
        <end position="300"/>
    </location>
</feature>
<dbReference type="OMA" id="IMRLGNH"/>
<name>A8NTU1_COPC7</name>
<feature type="compositionally biased region" description="Basic and acidic residues" evidence="1">
    <location>
        <begin position="817"/>
        <end position="836"/>
    </location>
</feature>
<dbReference type="RefSeq" id="XP_001836302.2">
    <property type="nucleotide sequence ID" value="XM_001836250.2"/>
</dbReference>
<feature type="compositionally biased region" description="Low complexity" evidence="1">
    <location>
        <begin position="16"/>
        <end position="25"/>
    </location>
</feature>
<feature type="region of interest" description="Disordered" evidence="1">
    <location>
        <begin position="712"/>
        <end position="889"/>
    </location>
</feature>
<feature type="compositionally biased region" description="Polar residues" evidence="1">
    <location>
        <begin position="1007"/>
        <end position="1018"/>
    </location>
</feature>
<evidence type="ECO:0000313" key="3">
    <source>
        <dbReference type="Proteomes" id="UP000001861"/>
    </source>
</evidence>
<feature type="region of interest" description="Disordered" evidence="1">
    <location>
        <begin position="241"/>
        <end position="338"/>
    </location>
</feature>
<evidence type="ECO:0000256" key="1">
    <source>
        <dbReference type="SAM" id="MobiDB-lite"/>
    </source>
</evidence>
<feature type="compositionally biased region" description="Low complexity" evidence="1">
    <location>
        <begin position="573"/>
        <end position="585"/>
    </location>
</feature>
<reference evidence="2 3" key="1">
    <citation type="journal article" date="2010" name="Proc. Natl. Acad. Sci. U.S.A.">
        <title>Insights into evolution of multicellular fungi from the assembled chromosomes of the mushroom Coprinopsis cinerea (Coprinus cinereus).</title>
        <authorList>
            <person name="Stajich J.E."/>
            <person name="Wilke S.K."/>
            <person name="Ahren D."/>
            <person name="Au C.H."/>
            <person name="Birren B.W."/>
            <person name="Borodovsky M."/>
            <person name="Burns C."/>
            <person name="Canback B."/>
            <person name="Casselton L.A."/>
            <person name="Cheng C.K."/>
            <person name="Deng J."/>
            <person name="Dietrich F.S."/>
            <person name="Fargo D.C."/>
            <person name="Farman M.L."/>
            <person name="Gathman A.C."/>
            <person name="Goldberg J."/>
            <person name="Guigo R."/>
            <person name="Hoegger P.J."/>
            <person name="Hooker J.B."/>
            <person name="Huggins A."/>
            <person name="James T.Y."/>
            <person name="Kamada T."/>
            <person name="Kilaru S."/>
            <person name="Kodira C."/>
            <person name="Kues U."/>
            <person name="Kupfer D."/>
            <person name="Kwan H.S."/>
            <person name="Lomsadze A."/>
            <person name="Li W."/>
            <person name="Lilly W.W."/>
            <person name="Ma L.J."/>
            <person name="Mackey A.J."/>
            <person name="Manning G."/>
            <person name="Martin F."/>
            <person name="Muraguchi H."/>
            <person name="Natvig D.O."/>
            <person name="Palmerini H."/>
            <person name="Ramesh M.A."/>
            <person name="Rehmeyer C.J."/>
            <person name="Roe B.A."/>
            <person name="Shenoy N."/>
            <person name="Stanke M."/>
            <person name="Ter-Hovhannisyan V."/>
            <person name="Tunlid A."/>
            <person name="Velagapudi R."/>
            <person name="Vision T.J."/>
            <person name="Zeng Q."/>
            <person name="Zolan M.E."/>
            <person name="Pukkila P.J."/>
        </authorList>
    </citation>
    <scope>NUCLEOTIDE SEQUENCE [LARGE SCALE GENOMIC DNA]</scope>
    <source>
        <strain evidence="3">Okayama-7 / 130 / ATCC MYA-4618 / FGSC 9003</strain>
    </source>
</reference>
<proteinExistence type="predicted"/>
<feature type="compositionally biased region" description="Basic and acidic residues" evidence="1">
    <location>
        <begin position="508"/>
        <end position="541"/>
    </location>
</feature>
<feature type="compositionally biased region" description="Acidic residues" evidence="1">
    <location>
        <begin position="866"/>
        <end position="876"/>
    </location>
</feature>
<organism evidence="2 3">
    <name type="scientific">Coprinopsis cinerea (strain Okayama-7 / 130 / ATCC MYA-4618 / FGSC 9003)</name>
    <name type="common">Inky cap fungus</name>
    <name type="synonym">Hormographiella aspergillata</name>
    <dbReference type="NCBI Taxonomy" id="240176"/>
    <lineage>
        <taxon>Eukaryota</taxon>
        <taxon>Fungi</taxon>
        <taxon>Dikarya</taxon>
        <taxon>Basidiomycota</taxon>
        <taxon>Agaricomycotina</taxon>
        <taxon>Agaricomycetes</taxon>
        <taxon>Agaricomycetidae</taxon>
        <taxon>Agaricales</taxon>
        <taxon>Agaricineae</taxon>
        <taxon>Psathyrellaceae</taxon>
        <taxon>Coprinopsis</taxon>
    </lineage>
</organism>
<evidence type="ECO:0000313" key="2">
    <source>
        <dbReference type="EMBL" id="EAU85486.2"/>
    </source>
</evidence>
<dbReference type="STRING" id="240176.A8NTU1"/>
<feature type="compositionally biased region" description="Polar residues" evidence="1">
    <location>
        <begin position="317"/>
        <end position="333"/>
    </location>
</feature>
<dbReference type="Proteomes" id="UP000001861">
    <property type="component" value="Unassembled WGS sequence"/>
</dbReference>
<comment type="caution">
    <text evidence="2">The sequence shown here is derived from an EMBL/GenBank/DDBJ whole genome shotgun (WGS) entry which is preliminary data.</text>
</comment>
<dbReference type="InParanoid" id="A8NTU1"/>
<feature type="compositionally biased region" description="Basic and acidic residues" evidence="1">
    <location>
        <begin position="723"/>
        <end position="732"/>
    </location>
</feature>
<feature type="region of interest" description="Disordered" evidence="1">
    <location>
        <begin position="472"/>
        <end position="611"/>
    </location>
</feature>
<dbReference type="VEuPathDB" id="FungiDB:CC1G_06387"/>
<feature type="region of interest" description="Disordered" evidence="1">
    <location>
        <begin position="1"/>
        <end position="109"/>
    </location>
</feature>
<dbReference type="GeneID" id="6012845"/>
<dbReference type="OrthoDB" id="3261862at2759"/>
<feature type="region of interest" description="Disordered" evidence="1">
    <location>
        <begin position="638"/>
        <end position="657"/>
    </location>
</feature>
<sequence>MFDPALRPPSIRSVASNSSITSGLSRRSRTRRRSKTVTGGAPPRPDDIAATPVSELPYLDAPIVNGPFASASSSSSLPIRPPKSPRRPDYELSTLTTATTPSSHGLDLPNTAEVTMVEPLPSPLLGKSPKVTELDTTKLSSAVVQSGYRPPPSAFSRDPAFTPHVRDSISTHQSGTSSSLYPPSTPTTSTRPDTPPTPRSMSRLDYLDHPLSPEIREVKGFDGDDVAYRLQLLVKNNYFLPPAHSKPSPADFAAVDASSGKKPVKSSTPAFLDLFRVVKPKSKPNTPPTASPNPDAPPPMLRTTADSITTGHLLRPQQHQPRTSSQIPRTSPQPRGGRVVVVREKMEDLAVAAKQAEQDLRNKGLDLVQPPSLGALDDVIDPTDAVDVPLPSASYPFAVQASALHGLGVQDSVGAALLADRLPPPKGSNMSSSFDIDDDWRKALLHEAVHHSLDNTPDASFSHNLGASTPVLSGRFRSSSHAPTPTFDRDTPPRDVQTPPQMLTAKPNSREKPRKKIPDLGRNEEHRPAPLDLDDMRRESHSSSVLPPRVITPVGPMTPLAPPPRNRYITQHSSSSQTNLPSSLQDSEPPRSNSAASYHTLRRARSSPLLSDHDALRRGLVMTPPPVPNSRLVSATTMTSYDNSQERPDSITSGSFYTDDDFDDEGLPRHSLALSAVHGAHGRPSLSEYSQSSLSPTTSAFQDALNRNPYYSSSMSSLHHSRVSLEQRDRGIHGPGFPRDSTLSPPPPRMSSSLAHVALPPPPRPRNYPYQHRFVPRPPSDTSSLTEAGSLHGPDDVNETLRFDEPAPTSPGLDGLEQPRDMPDIPRLSLDSDAHHPIVPSINTGNEPPSDTSFFDTIQTQPNAMDDLDSSDEDELPPPLPPPSPRIHELDSRTRAISVTSSNGSRSPLMRQQNHSLPYVARANEASTSSRFLPIGGGGGGSSIPKQGVGNVPPKPQYFADRKSDSGHPMPSVAYSIIQHSQERLPLSSTSINSDHKEALAKPRPATASQAVPSSWKAQESLRKLDGMLLQHMEAEKDTIKRIATTVKQSNPAPPSPFP</sequence>
<feature type="compositionally biased region" description="Low complexity" evidence="1">
    <location>
        <begin position="170"/>
        <end position="192"/>
    </location>
</feature>
<feature type="compositionally biased region" description="Basic and acidic residues" evidence="1">
    <location>
        <begin position="793"/>
        <end position="805"/>
    </location>
</feature>
<dbReference type="HOGENOM" id="CLU_007930_0_0_1"/>
<dbReference type="EMBL" id="AACS02000004">
    <property type="protein sequence ID" value="EAU85486.2"/>
    <property type="molecule type" value="Genomic_DNA"/>
</dbReference>
<feature type="compositionally biased region" description="Basic residues" evidence="1">
    <location>
        <begin position="26"/>
        <end position="35"/>
    </location>
</feature>
<dbReference type="eggNOG" id="ENOG502SM2S">
    <property type="taxonomic scope" value="Eukaryota"/>
</dbReference>